<keyword evidence="8" id="KW-0408">Iron</keyword>
<evidence type="ECO:0000256" key="9">
    <source>
        <dbReference type="ARBA" id="ARBA00023014"/>
    </source>
</evidence>
<dbReference type="InterPro" id="IPR051793">
    <property type="entry name" value="NADH:flavin_oxidoreductase"/>
</dbReference>
<dbReference type="Gene3D" id="3.40.50.720">
    <property type="entry name" value="NAD(P)-binding Rossmann-like Domain"/>
    <property type="match status" value="1"/>
</dbReference>
<comment type="caution">
    <text evidence="12">The sequence shown here is derived from an EMBL/GenBank/DDBJ whole genome shotgun (WGS) entry which is preliminary data.</text>
</comment>
<organism evidence="12 13">
    <name type="scientific">Rhodococcus jostii</name>
    <dbReference type="NCBI Taxonomy" id="132919"/>
    <lineage>
        <taxon>Bacteria</taxon>
        <taxon>Bacillati</taxon>
        <taxon>Actinomycetota</taxon>
        <taxon>Actinomycetes</taxon>
        <taxon>Mycobacteriales</taxon>
        <taxon>Nocardiaceae</taxon>
        <taxon>Rhodococcus</taxon>
    </lineage>
</organism>
<dbReference type="Proteomes" id="UP001185737">
    <property type="component" value="Unassembled WGS sequence"/>
</dbReference>
<dbReference type="InterPro" id="IPR054428">
    <property type="entry name" value="TMADH/DMDH/HD_second_a-b"/>
</dbReference>
<evidence type="ECO:0000256" key="6">
    <source>
        <dbReference type="ARBA" id="ARBA00022723"/>
    </source>
</evidence>
<evidence type="ECO:0000256" key="4">
    <source>
        <dbReference type="ARBA" id="ARBA00022630"/>
    </source>
</evidence>
<keyword evidence="7" id="KW-0560">Oxidoreductase</keyword>
<dbReference type="EMBL" id="JAWLKA010000039">
    <property type="protein sequence ID" value="MDV6286481.1"/>
    <property type="molecule type" value="Genomic_DNA"/>
</dbReference>
<evidence type="ECO:0000256" key="1">
    <source>
        <dbReference type="ARBA" id="ARBA00001917"/>
    </source>
</evidence>
<comment type="similarity">
    <text evidence="3">In the N-terminal section; belongs to the NADH:flavin oxidoreductase/NADH oxidase family.</text>
</comment>
<dbReference type="SUPFAM" id="SSF51905">
    <property type="entry name" value="FAD/NAD(P)-binding domain"/>
    <property type="match status" value="1"/>
</dbReference>
<dbReference type="Pfam" id="PF22620">
    <property type="entry name" value="OYE-like_second_a-b"/>
    <property type="match status" value="1"/>
</dbReference>
<dbReference type="PANTHER" id="PTHR42917:SF2">
    <property type="entry name" value="2,4-DIENOYL-COA REDUCTASE [(2E)-ENOYL-COA-PRODUCING]"/>
    <property type="match status" value="1"/>
</dbReference>
<dbReference type="InterPro" id="IPR001155">
    <property type="entry name" value="OxRdtase_FMN_N"/>
</dbReference>
<evidence type="ECO:0000259" key="11">
    <source>
        <dbReference type="Pfam" id="PF22620"/>
    </source>
</evidence>
<accession>A0ABU4CSC2</accession>
<evidence type="ECO:0000313" key="12">
    <source>
        <dbReference type="EMBL" id="MDV6286481.1"/>
    </source>
</evidence>
<keyword evidence="6" id="KW-0479">Metal-binding</keyword>
<dbReference type="Gene3D" id="3.20.20.70">
    <property type="entry name" value="Aldolase class I"/>
    <property type="match status" value="1"/>
</dbReference>
<name>A0ABU4CSC2_RHOJO</name>
<evidence type="ECO:0000256" key="3">
    <source>
        <dbReference type="ARBA" id="ARBA00011048"/>
    </source>
</evidence>
<dbReference type="SUPFAM" id="SSF51971">
    <property type="entry name" value="Nucleotide-binding domain"/>
    <property type="match status" value="1"/>
</dbReference>
<dbReference type="SUPFAM" id="SSF51395">
    <property type="entry name" value="FMN-linked oxidoreductases"/>
    <property type="match status" value="1"/>
</dbReference>
<dbReference type="Pfam" id="PF13450">
    <property type="entry name" value="NAD_binding_8"/>
    <property type="match status" value="1"/>
</dbReference>
<evidence type="ECO:0000256" key="7">
    <source>
        <dbReference type="ARBA" id="ARBA00023002"/>
    </source>
</evidence>
<keyword evidence="4" id="KW-0285">Flavoprotein</keyword>
<evidence type="ECO:0000256" key="8">
    <source>
        <dbReference type="ARBA" id="ARBA00023004"/>
    </source>
</evidence>
<evidence type="ECO:0000313" key="13">
    <source>
        <dbReference type="Proteomes" id="UP001185737"/>
    </source>
</evidence>
<proteinExistence type="inferred from homology"/>
<evidence type="ECO:0000259" key="10">
    <source>
        <dbReference type="Pfam" id="PF00724"/>
    </source>
</evidence>
<keyword evidence="9" id="KW-0411">Iron-sulfur</keyword>
<protein>
    <submittedName>
        <fullName evidence="12">FAD-dependent oxidoreductase</fullName>
    </submittedName>
</protein>
<reference evidence="12 13" key="1">
    <citation type="submission" date="2023-10" db="EMBL/GenBank/DDBJ databases">
        <title>Development of a sustainable strategy for remediation of hydrocarbon-contaminated territories based on the waste exchange concept.</title>
        <authorList>
            <person name="Krivoruchko A."/>
        </authorList>
    </citation>
    <scope>NUCLEOTIDE SEQUENCE [LARGE SCALE GENOMIC DNA]</scope>
    <source>
        <strain evidence="12 13">IEGM 60</strain>
    </source>
</reference>
<feature type="domain" description="NADH:flavin oxidoreductase/NADH oxidase N-terminal" evidence="10">
    <location>
        <begin position="9"/>
        <end position="343"/>
    </location>
</feature>
<keyword evidence="13" id="KW-1185">Reference proteome</keyword>
<keyword evidence="5" id="KW-0288">FMN</keyword>
<dbReference type="InterPro" id="IPR036188">
    <property type="entry name" value="FAD/NAD-bd_sf"/>
</dbReference>
<dbReference type="RefSeq" id="WP_317571515.1">
    <property type="nucleotide sequence ID" value="NZ_JAWLKA010000039.1"/>
</dbReference>
<gene>
    <name evidence="12" type="ORF">R3Q59_39025</name>
</gene>
<dbReference type="Gene3D" id="3.50.50.60">
    <property type="entry name" value="FAD/NAD(P)-binding domain"/>
    <property type="match status" value="1"/>
</dbReference>
<evidence type="ECO:0000256" key="5">
    <source>
        <dbReference type="ARBA" id="ARBA00022643"/>
    </source>
</evidence>
<dbReference type="PANTHER" id="PTHR42917">
    <property type="entry name" value="2,4-DIENOYL-COA REDUCTASE"/>
    <property type="match status" value="1"/>
</dbReference>
<comment type="cofactor">
    <cofactor evidence="1">
        <name>FMN</name>
        <dbReference type="ChEBI" id="CHEBI:58210"/>
    </cofactor>
</comment>
<evidence type="ECO:0000256" key="2">
    <source>
        <dbReference type="ARBA" id="ARBA00001966"/>
    </source>
</evidence>
<dbReference type="Pfam" id="PF00724">
    <property type="entry name" value="Oxidored_FMN"/>
    <property type="match status" value="1"/>
</dbReference>
<sequence length="692" mass="75770">MRDRRHDILFEPVTIGPNTMRNRFFQAAHCSGAGSDPQTQTGTRWTDGGWAVVSTEYCLDSPDADDFPRLRPRPWDDGDARNLSFMTEEAHRFGALAAVELWHCGVLSAGMETRHVMPGVPQSPNADGGVITGADQMDRDDIRRVQQEYVQAALLAQKAGFDILTVAATSTADIPYTFLTPMFNRRTDGYGGLIENRTRFHRELFTMLKEAVGDDMTISFRIGIDTLGPSHGLRDAGIGLKGDGRAIIESLNDYVDMWDLNVRWFEWSEDAGPSRIHTENPQAPYMVPAKNYTDKPVINVGHVTNPDAMAEMIKTGHCDIIGAVRPSVADPFLPKKIDEGRYEDIREDIREDIGFSKSLPRFEMDGTPITCTQNATVGEGFHRAWYPEKFDKVTNVDNDVLVIGAGPAGMECARVLGERGFRNVHLVDASSEIGGSMKYIPDLPGLSEWRHFVDYQKIALDKLSNVTIILNKEMTPQDVLEYGASIVVVATGSRWAHDGMNGFTHAPVFGAGENLAHVRTPDDVMAGGSVGQKVVVYDADGYFMGAGIAERLLRDRKNVTYVTPFGKIAPFAAKTLEAPRLNRTLRELGLKIIDEHILTAVEPGTVSIAGERGGESTVEADTTIMVTQRNSRGELYSTLNADALALEAEGITALYRIGDCESPNIVAEALFAGDRPAASEVNGPNSSGCVRS</sequence>
<dbReference type="InterPro" id="IPR013785">
    <property type="entry name" value="Aldolase_TIM"/>
</dbReference>
<comment type="cofactor">
    <cofactor evidence="2">
        <name>[4Fe-4S] cluster</name>
        <dbReference type="ChEBI" id="CHEBI:49883"/>
    </cofactor>
</comment>
<feature type="domain" description="TMADH/DMDH/HD second alpha/beta" evidence="11">
    <location>
        <begin position="520"/>
        <end position="609"/>
    </location>
</feature>